<reference evidence="1 2" key="1">
    <citation type="submission" date="2014-04" db="EMBL/GenBank/DDBJ databases">
        <title>Marinobacterium kochiensis sp. nov., isolated from sediment sample collected from Kochi backwaters in Kerala, India.</title>
        <authorList>
            <person name="Singh A."/>
            <person name="Pinnaka A.K."/>
        </authorList>
    </citation>
    <scope>NUCLEOTIDE SEQUENCE [LARGE SCALE GENOMIC DNA]</scope>
    <source>
        <strain evidence="1 2">AK27</strain>
    </source>
</reference>
<dbReference type="Gene3D" id="3.40.50.300">
    <property type="entry name" value="P-loop containing nucleotide triphosphate hydrolases"/>
    <property type="match status" value="1"/>
</dbReference>
<protein>
    <submittedName>
        <fullName evidence="1">HPr kinase</fullName>
    </submittedName>
</protein>
<dbReference type="EMBL" id="JMQN01000059">
    <property type="protein sequence ID" value="KEA61833.1"/>
    <property type="molecule type" value="Genomic_DNA"/>
</dbReference>
<dbReference type="InterPro" id="IPR027417">
    <property type="entry name" value="P-loop_NTPase"/>
</dbReference>
<name>A0A081FTH8_9GAMM</name>
<evidence type="ECO:0000313" key="1">
    <source>
        <dbReference type="EMBL" id="KEA61833.1"/>
    </source>
</evidence>
<gene>
    <name evidence="1" type="ORF">ADIMK_3980</name>
</gene>
<keyword evidence="1" id="KW-0418">Kinase</keyword>
<comment type="caution">
    <text evidence="1">The sequence shown here is derived from an EMBL/GenBank/DDBJ whole genome shotgun (WGS) entry which is preliminary data.</text>
</comment>
<dbReference type="STRING" id="1232683.ADIMK_3980"/>
<dbReference type="eggNOG" id="COG1493">
    <property type="taxonomic scope" value="Bacteria"/>
</dbReference>
<dbReference type="GO" id="GO:0016301">
    <property type="term" value="F:kinase activity"/>
    <property type="evidence" value="ECO:0007669"/>
    <property type="project" value="UniProtKB-KW"/>
</dbReference>
<dbReference type="SUPFAM" id="SSF53795">
    <property type="entry name" value="PEP carboxykinase-like"/>
    <property type="match status" value="1"/>
</dbReference>
<keyword evidence="2" id="KW-1185">Reference proteome</keyword>
<dbReference type="NCBIfam" id="TIGR04355">
    <property type="entry name" value="HprK_rel_B"/>
    <property type="match status" value="1"/>
</dbReference>
<dbReference type="PATRIC" id="fig|1232683.4.peg.3916"/>
<organism evidence="1 2">
    <name type="scientific">Marinobacterium lacunae</name>
    <dbReference type="NCBI Taxonomy" id="1232683"/>
    <lineage>
        <taxon>Bacteria</taxon>
        <taxon>Pseudomonadati</taxon>
        <taxon>Pseudomonadota</taxon>
        <taxon>Gammaproteobacteria</taxon>
        <taxon>Oceanospirillales</taxon>
        <taxon>Oceanospirillaceae</taxon>
        <taxon>Marinobacterium</taxon>
    </lineage>
</organism>
<keyword evidence="1" id="KW-0808">Transferase</keyword>
<accession>A0A081FTH8</accession>
<evidence type="ECO:0000313" key="2">
    <source>
        <dbReference type="Proteomes" id="UP000028252"/>
    </source>
</evidence>
<dbReference type="AlphaFoldDB" id="A0A081FTH8"/>
<sequence>MINETAHTLADALVAGHPLVADSLVLTLDGMSISVRSNSPALIARLGDYFAHVVAGPKQQTDVEVVAIERDAPNLDLPYVDWRREAGKKGRKDACFDLPGARVIHKVRTGMTFLQSDKLRIAAGPCMANDNQVINFINNQYMNALQQRGWLNCHAAGLRYRGRALAMAGFSGGGKSTLMLHMMENPDTAFISNDRLFVQAQHGQIMAAGIPKLPRINPGTIINNTRLSPLISEREQAELSALPAPELWDLEQKYDADITQLYGEGRIEAGHCPLAGFMVLNWTREKGHPLKVEQVDLAERRDLLAAIMKSPGPFYQNADGVFLADTGDFDESAYLNVLQHVPVYEASGSVDFEALSRRYFERADSHHV</sequence>
<proteinExistence type="predicted"/>
<dbReference type="RefSeq" id="WP_036191922.1">
    <property type="nucleotide sequence ID" value="NZ_JMQN01000059.1"/>
</dbReference>
<dbReference type="Proteomes" id="UP000028252">
    <property type="component" value="Unassembled WGS sequence"/>
</dbReference>
<dbReference type="OrthoDB" id="5443147at2"/>
<dbReference type="InterPro" id="IPR027597">
    <property type="entry name" value="HprK-rel_B"/>
</dbReference>